<protein>
    <submittedName>
        <fullName evidence="2">Uncharacterized protein</fullName>
    </submittedName>
</protein>
<keyword evidence="3" id="KW-1185">Reference proteome</keyword>
<sequence length="277" mass="30507">MEVNDQQGDAEQDVQIPEPEIPAQAHEPAPQISLELSFQSSAGESMQHSEESVNGNSDIFVTDYSGMVLALQAQPAQQPVQNIPDLNMAVDLNVVPQQGHDMEIAQIENVPEAQLPGIAQMVEAIPEEIQEDGGISEEEGEYMETTPKKSHIPSMGASVSTSALHRDRKRQRQPAVIETEVRHSDRLKGQNKGYKRSICPHRDCHACSGAPPTLTDSVIKNLGTTFCDMKPEAVSTAALQKKKIKKIVIKKTFKKQLAKDEEKMSPNDRKPNKKKGN</sequence>
<evidence type="ECO:0000313" key="3">
    <source>
        <dbReference type="Proteomes" id="UP000324897"/>
    </source>
</evidence>
<comment type="caution">
    <text evidence="2">The sequence shown here is derived from an EMBL/GenBank/DDBJ whole genome shotgun (WGS) entry which is preliminary data.</text>
</comment>
<dbReference type="Gramene" id="TVU16089">
    <property type="protein sequence ID" value="TVU16089"/>
    <property type="gene ID" value="EJB05_39637"/>
</dbReference>
<dbReference type="PANTHER" id="PTHR33075">
    <property type="entry name" value="OS02G0499800 PROTEIN"/>
    <property type="match status" value="1"/>
</dbReference>
<feature type="region of interest" description="Disordered" evidence="1">
    <location>
        <begin position="1"/>
        <end position="30"/>
    </location>
</feature>
<proteinExistence type="predicted"/>
<accession>A0A5J9TXG5</accession>
<organism evidence="2 3">
    <name type="scientific">Eragrostis curvula</name>
    <name type="common">weeping love grass</name>
    <dbReference type="NCBI Taxonomy" id="38414"/>
    <lineage>
        <taxon>Eukaryota</taxon>
        <taxon>Viridiplantae</taxon>
        <taxon>Streptophyta</taxon>
        <taxon>Embryophyta</taxon>
        <taxon>Tracheophyta</taxon>
        <taxon>Spermatophyta</taxon>
        <taxon>Magnoliopsida</taxon>
        <taxon>Liliopsida</taxon>
        <taxon>Poales</taxon>
        <taxon>Poaceae</taxon>
        <taxon>PACMAD clade</taxon>
        <taxon>Chloridoideae</taxon>
        <taxon>Eragrostideae</taxon>
        <taxon>Eragrostidinae</taxon>
        <taxon>Eragrostis</taxon>
    </lineage>
</organism>
<gene>
    <name evidence="2" type="ORF">EJB05_39637</name>
</gene>
<evidence type="ECO:0000313" key="2">
    <source>
        <dbReference type="EMBL" id="TVU16089.1"/>
    </source>
</evidence>
<dbReference type="EMBL" id="RWGY01000031">
    <property type="protein sequence ID" value="TVU16089.1"/>
    <property type="molecule type" value="Genomic_DNA"/>
</dbReference>
<feature type="compositionally biased region" description="Basic and acidic residues" evidence="1">
    <location>
        <begin position="257"/>
        <end position="270"/>
    </location>
</feature>
<feature type="non-terminal residue" evidence="2">
    <location>
        <position position="277"/>
    </location>
</feature>
<name>A0A5J9TXG5_9POAL</name>
<dbReference type="AlphaFoldDB" id="A0A5J9TXG5"/>
<evidence type="ECO:0000256" key="1">
    <source>
        <dbReference type="SAM" id="MobiDB-lite"/>
    </source>
</evidence>
<feature type="region of interest" description="Disordered" evidence="1">
    <location>
        <begin position="255"/>
        <end position="277"/>
    </location>
</feature>
<dbReference type="Proteomes" id="UP000324897">
    <property type="component" value="Unassembled WGS sequence"/>
</dbReference>
<reference evidence="2 3" key="1">
    <citation type="journal article" date="2019" name="Sci. Rep.">
        <title>A high-quality genome of Eragrostis curvula grass provides insights into Poaceae evolution and supports new strategies to enhance forage quality.</title>
        <authorList>
            <person name="Carballo J."/>
            <person name="Santos B.A.C.M."/>
            <person name="Zappacosta D."/>
            <person name="Garbus I."/>
            <person name="Selva J.P."/>
            <person name="Gallo C.A."/>
            <person name="Diaz A."/>
            <person name="Albertini E."/>
            <person name="Caccamo M."/>
            <person name="Echenique V."/>
        </authorList>
    </citation>
    <scope>NUCLEOTIDE SEQUENCE [LARGE SCALE GENOMIC DNA]</scope>
    <source>
        <strain evidence="3">cv. Victoria</strain>
        <tissue evidence="2">Leaf</tissue>
    </source>
</reference>